<protein>
    <submittedName>
        <fullName evidence="1">Uncharacterized protein</fullName>
    </submittedName>
</protein>
<organism evidence="1 2">
    <name type="scientific">Pochonia chlamydosporia 170</name>
    <dbReference type="NCBI Taxonomy" id="1380566"/>
    <lineage>
        <taxon>Eukaryota</taxon>
        <taxon>Fungi</taxon>
        <taxon>Dikarya</taxon>
        <taxon>Ascomycota</taxon>
        <taxon>Pezizomycotina</taxon>
        <taxon>Sordariomycetes</taxon>
        <taxon>Hypocreomycetidae</taxon>
        <taxon>Hypocreales</taxon>
        <taxon>Clavicipitaceae</taxon>
        <taxon>Pochonia</taxon>
    </lineage>
</organism>
<evidence type="ECO:0000313" key="1">
    <source>
        <dbReference type="EMBL" id="OWT42676.1"/>
    </source>
</evidence>
<accession>A0A219APC0</accession>
<keyword evidence="2" id="KW-1185">Reference proteome</keyword>
<gene>
    <name evidence="1" type="ORF">VFPPC_18089</name>
</gene>
<sequence length="116" mass="12548">MAWHALRGGCMAARQNKSAPAKPQLLCETLEPTTMQTTIQKGNGPLSLSHDSAIAPCFLVTLKSHQLTTSIGSLTSKSAISRLASSIQDGWTGILEIDWRNWRAKNGVLYLLVTAL</sequence>
<proteinExistence type="predicted"/>
<dbReference type="KEGG" id="pchm:VFPPC_18089"/>
<dbReference type="RefSeq" id="XP_022285158.1">
    <property type="nucleotide sequence ID" value="XM_022429746.1"/>
</dbReference>
<dbReference type="GeneID" id="33936957"/>
<dbReference type="EMBL" id="LSBJ02000007">
    <property type="protein sequence ID" value="OWT42676.1"/>
    <property type="molecule type" value="Genomic_DNA"/>
</dbReference>
<comment type="caution">
    <text evidence="1">The sequence shown here is derived from an EMBL/GenBank/DDBJ whole genome shotgun (WGS) entry which is preliminary data.</text>
</comment>
<dbReference type="AlphaFoldDB" id="A0A219APC0"/>
<dbReference type="Proteomes" id="UP000078397">
    <property type="component" value="Unassembled WGS sequence"/>
</dbReference>
<name>A0A219APC0_METCM</name>
<evidence type="ECO:0000313" key="2">
    <source>
        <dbReference type="Proteomes" id="UP000078397"/>
    </source>
</evidence>
<reference evidence="1 2" key="1">
    <citation type="journal article" date="2016" name="PLoS Pathog.">
        <title>Biosynthesis of antibiotic leucinostatins in bio-control fungus Purpureocillium lilacinum and their inhibition on phytophthora revealed by genome mining.</title>
        <authorList>
            <person name="Wang G."/>
            <person name="Liu Z."/>
            <person name="Lin R."/>
            <person name="Li E."/>
            <person name="Mao Z."/>
            <person name="Ling J."/>
            <person name="Yang Y."/>
            <person name="Yin W.B."/>
            <person name="Xie B."/>
        </authorList>
    </citation>
    <scope>NUCLEOTIDE SEQUENCE [LARGE SCALE GENOMIC DNA]</scope>
    <source>
        <strain evidence="1">170</strain>
    </source>
</reference>